<keyword evidence="1" id="KW-1133">Transmembrane helix</keyword>
<name>A0ABR2RUX1_9ROSI</name>
<proteinExistence type="predicted"/>
<dbReference type="EMBL" id="JBBPBN010000020">
    <property type="protein sequence ID" value="KAK9016708.1"/>
    <property type="molecule type" value="Genomic_DNA"/>
</dbReference>
<evidence type="ECO:0000256" key="1">
    <source>
        <dbReference type="SAM" id="Phobius"/>
    </source>
</evidence>
<feature type="transmembrane region" description="Helical" evidence="1">
    <location>
        <begin position="6"/>
        <end position="25"/>
    </location>
</feature>
<sequence>MEEPLILVSTVVFSKFLLIPGPVAARESLVCLAIISMVVVVEVLPVVAAATPLDGGASNLSFNRRLLQVSANPGPVAARESLGAEVVGLVFEVK</sequence>
<keyword evidence="1" id="KW-0472">Membrane</keyword>
<accession>A0ABR2RUX1</accession>
<comment type="caution">
    <text evidence="2">The sequence shown here is derived from an EMBL/GenBank/DDBJ whole genome shotgun (WGS) entry which is preliminary data.</text>
</comment>
<keyword evidence="3" id="KW-1185">Reference proteome</keyword>
<evidence type="ECO:0000313" key="3">
    <source>
        <dbReference type="Proteomes" id="UP001396334"/>
    </source>
</evidence>
<reference evidence="2 3" key="1">
    <citation type="journal article" date="2024" name="G3 (Bethesda)">
        <title>Genome assembly of Hibiscus sabdariffa L. provides insights into metabolisms of medicinal natural products.</title>
        <authorList>
            <person name="Kim T."/>
        </authorList>
    </citation>
    <scope>NUCLEOTIDE SEQUENCE [LARGE SCALE GENOMIC DNA]</scope>
    <source>
        <strain evidence="2">TK-2024</strain>
        <tissue evidence="2">Old leaves</tissue>
    </source>
</reference>
<keyword evidence="1" id="KW-0812">Transmembrane</keyword>
<gene>
    <name evidence="2" type="ORF">V6N11_079203</name>
</gene>
<organism evidence="2 3">
    <name type="scientific">Hibiscus sabdariffa</name>
    <name type="common">roselle</name>
    <dbReference type="NCBI Taxonomy" id="183260"/>
    <lineage>
        <taxon>Eukaryota</taxon>
        <taxon>Viridiplantae</taxon>
        <taxon>Streptophyta</taxon>
        <taxon>Embryophyta</taxon>
        <taxon>Tracheophyta</taxon>
        <taxon>Spermatophyta</taxon>
        <taxon>Magnoliopsida</taxon>
        <taxon>eudicotyledons</taxon>
        <taxon>Gunneridae</taxon>
        <taxon>Pentapetalae</taxon>
        <taxon>rosids</taxon>
        <taxon>malvids</taxon>
        <taxon>Malvales</taxon>
        <taxon>Malvaceae</taxon>
        <taxon>Malvoideae</taxon>
        <taxon>Hibiscus</taxon>
    </lineage>
</organism>
<feature type="transmembrane region" description="Helical" evidence="1">
    <location>
        <begin position="32"/>
        <end position="53"/>
    </location>
</feature>
<protein>
    <submittedName>
        <fullName evidence="2">Uncharacterized protein</fullName>
    </submittedName>
</protein>
<evidence type="ECO:0000313" key="2">
    <source>
        <dbReference type="EMBL" id="KAK9016708.1"/>
    </source>
</evidence>
<dbReference type="Proteomes" id="UP001396334">
    <property type="component" value="Unassembled WGS sequence"/>
</dbReference>